<dbReference type="Pfam" id="PF04043">
    <property type="entry name" value="PMEI"/>
    <property type="match status" value="1"/>
</dbReference>
<dbReference type="Pfam" id="PF01095">
    <property type="entry name" value="Pectinesterase"/>
    <property type="match status" value="1"/>
</dbReference>
<evidence type="ECO:0000256" key="15">
    <source>
        <dbReference type="SAM" id="Phobius"/>
    </source>
</evidence>
<dbReference type="GO" id="GO:0042545">
    <property type="term" value="P:cell wall modification"/>
    <property type="evidence" value="ECO:0007669"/>
    <property type="project" value="UniProtKB-UniRule"/>
</dbReference>
<dbReference type="GO" id="GO:0030599">
    <property type="term" value="F:pectinesterase activity"/>
    <property type="evidence" value="ECO:0007669"/>
    <property type="project" value="UniProtKB-UniRule"/>
</dbReference>
<comment type="catalytic activity">
    <reaction evidence="11 14">
        <text>[(1-&gt;4)-alpha-D-galacturonosyl methyl ester](n) + n H2O = [(1-&gt;4)-alpha-D-galacturonosyl](n) + n methanol + n H(+)</text>
        <dbReference type="Rhea" id="RHEA:22380"/>
        <dbReference type="Rhea" id="RHEA-COMP:14570"/>
        <dbReference type="Rhea" id="RHEA-COMP:14573"/>
        <dbReference type="ChEBI" id="CHEBI:15377"/>
        <dbReference type="ChEBI" id="CHEBI:15378"/>
        <dbReference type="ChEBI" id="CHEBI:17790"/>
        <dbReference type="ChEBI" id="CHEBI:140522"/>
        <dbReference type="ChEBI" id="CHEBI:140523"/>
        <dbReference type="EC" id="3.1.1.11"/>
    </reaction>
</comment>
<keyword evidence="6" id="KW-0134">Cell wall</keyword>
<evidence type="ECO:0000256" key="7">
    <source>
        <dbReference type="ARBA" id="ARBA00022801"/>
    </source>
</evidence>
<dbReference type="SUPFAM" id="SSF51126">
    <property type="entry name" value="Pectin lyase-like"/>
    <property type="match status" value="1"/>
</dbReference>
<dbReference type="InterPro" id="IPR035513">
    <property type="entry name" value="Invertase/methylesterase_inhib"/>
</dbReference>
<dbReference type="PANTHER" id="PTHR31707">
    <property type="entry name" value="PECTINESTERASE"/>
    <property type="match status" value="1"/>
</dbReference>
<keyword evidence="15" id="KW-1133">Transmembrane helix</keyword>
<comment type="pathway">
    <text evidence="2 14">Glycan metabolism; pectin degradation; 2-dehydro-3-deoxy-D-gluconate from pectin: step 1/5.</text>
</comment>
<evidence type="ECO:0000256" key="1">
    <source>
        <dbReference type="ARBA" id="ARBA00004191"/>
    </source>
</evidence>
<keyword evidence="8 14" id="KW-0063">Aspartyl esterase</keyword>
<feature type="transmembrane region" description="Helical" evidence="15">
    <location>
        <begin position="28"/>
        <end position="50"/>
    </location>
</feature>
<sequence>MSSFKSYGKVDEHEQMVLEAKRKTRKRVTIICLSSIVLAGVVFAAVFGIVNNTHDNSQSVNNDAQSVTNAVRAICDVTLYKDSCYSTLGSEVNSGQVLQPEKLFLLSIKVALTEVYKVVEYFNNHHGVFKDLNQIRSKEALKNCRDLLDLVVDHLNSSLISGESSSLVDVFEDLETWLSAAGTYQQTCIEGFENANEAIKEGVISYLKNSTEFTSNSLAIITWIHKASSTLNLRRLLSAPHQSEAPKWLHSKDRKLLQTEDLKRKANIVVAKDGSGKYKTISDALKHVPNKSNKRTVIYVKRGVYYENVRVEKTKWNVMMIGDGMTSTIVSGNRNFVDGTPTFSTATFAVFGRNFMARDMGFRNTAGAQKHQAVALMTSGDEAVYYRCHIDAYQDTLYAHSNRQFYRECNIYGTVDFIFGNSAVVIQNCNIRPKLPMHGQQNTITAQGKFDPNMNTGISIQYCNISPFGNLSSVQTYLGRPWKNYSTTVYMRSRMESFVNPKGWLPWVGNSAPDTIFYAEFQNVGAGASTKNRVKWKGLRTITSKQASKFTIKTFLQGDRWISASGAPFKSGL</sequence>
<dbReference type="InterPro" id="IPR012334">
    <property type="entry name" value="Pectin_lyas_fold"/>
</dbReference>
<dbReference type="EMBL" id="JAYMYQ010000006">
    <property type="protein sequence ID" value="KAK7322504.1"/>
    <property type="molecule type" value="Genomic_DNA"/>
</dbReference>
<dbReference type="NCBIfam" id="TIGR01614">
    <property type="entry name" value="PME_inhib"/>
    <property type="match status" value="1"/>
</dbReference>
<keyword evidence="9" id="KW-1015">Disulfide bond</keyword>
<dbReference type="AlphaFoldDB" id="A0AAN9Q5V2"/>
<keyword evidence="18" id="KW-1185">Reference proteome</keyword>
<evidence type="ECO:0000256" key="12">
    <source>
        <dbReference type="ARBA" id="ARBA00057335"/>
    </source>
</evidence>
<gene>
    <name evidence="17" type="ORF">VNO77_25886</name>
</gene>
<evidence type="ECO:0000256" key="9">
    <source>
        <dbReference type="ARBA" id="ARBA00023157"/>
    </source>
</evidence>
<keyword evidence="10" id="KW-0325">Glycoprotein</keyword>
<evidence type="ECO:0000259" key="16">
    <source>
        <dbReference type="SMART" id="SM00856"/>
    </source>
</evidence>
<dbReference type="Gene3D" id="1.20.140.40">
    <property type="entry name" value="Invertase/pectin methylesterase inhibitor family protein"/>
    <property type="match status" value="1"/>
</dbReference>
<proteinExistence type="inferred from homology"/>
<dbReference type="SMART" id="SM00856">
    <property type="entry name" value="PMEI"/>
    <property type="match status" value="1"/>
</dbReference>
<dbReference type="EC" id="3.1.1.11" evidence="5 14"/>
<dbReference type="PROSITE" id="PS00503">
    <property type="entry name" value="PECTINESTERASE_2"/>
    <property type="match status" value="1"/>
</dbReference>
<evidence type="ECO:0000256" key="5">
    <source>
        <dbReference type="ARBA" id="ARBA00013229"/>
    </source>
</evidence>
<evidence type="ECO:0000313" key="17">
    <source>
        <dbReference type="EMBL" id="KAK7322504.1"/>
    </source>
</evidence>
<dbReference type="FunFam" id="2.160.20.10:FF:000001">
    <property type="entry name" value="Pectinesterase"/>
    <property type="match status" value="1"/>
</dbReference>
<dbReference type="SUPFAM" id="SSF101148">
    <property type="entry name" value="Plant invertase/pectin methylesterase inhibitor"/>
    <property type="match status" value="1"/>
</dbReference>
<evidence type="ECO:0000256" key="3">
    <source>
        <dbReference type="ARBA" id="ARBA00006027"/>
    </source>
</evidence>
<dbReference type="InterPro" id="IPR011050">
    <property type="entry name" value="Pectin_lyase_fold/virulence"/>
</dbReference>
<accession>A0AAN9Q5V2</accession>
<comment type="similarity">
    <text evidence="4">In the C-terminal section; belongs to the pectinesterase family.</text>
</comment>
<evidence type="ECO:0000313" key="18">
    <source>
        <dbReference type="Proteomes" id="UP001367508"/>
    </source>
</evidence>
<comment type="subcellular location">
    <subcellularLocation>
        <location evidence="1">Secreted</location>
        <location evidence="1">Cell wall</location>
    </subcellularLocation>
</comment>
<dbReference type="Gene3D" id="2.160.20.10">
    <property type="entry name" value="Single-stranded right-handed beta-helix, Pectin lyase-like"/>
    <property type="match status" value="1"/>
</dbReference>
<dbReference type="Proteomes" id="UP001367508">
    <property type="component" value="Unassembled WGS sequence"/>
</dbReference>
<comment type="caution">
    <text evidence="17">The sequence shown here is derived from an EMBL/GenBank/DDBJ whole genome shotgun (WGS) entry which is preliminary data.</text>
</comment>
<dbReference type="InterPro" id="IPR033131">
    <property type="entry name" value="Pectinesterase_Asp_AS"/>
</dbReference>
<name>A0AAN9Q5V2_CANGL</name>
<keyword evidence="7 14" id="KW-0378">Hydrolase</keyword>
<evidence type="ECO:0000256" key="6">
    <source>
        <dbReference type="ARBA" id="ARBA00022512"/>
    </source>
</evidence>
<protein>
    <recommendedName>
        <fullName evidence="5 14">Pectinesterase</fullName>
        <ecNumber evidence="5 14">3.1.1.11</ecNumber>
    </recommendedName>
</protein>
<evidence type="ECO:0000256" key="10">
    <source>
        <dbReference type="ARBA" id="ARBA00023180"/>
    </source>
</evidence>
<comment type="function">
    <text evidence="12">Acts in the modification of cell walls via demethylesterification of cell wall pectin.</text>
</comment>
<dbReference type="CDD" id="cd15798">
    <property type="entry name" value="PMEI-like_3"/>
    <property type="match status" value="1"/>
</dbReference>
<evidence type="ECO:0000256" key="4">
    <source>
        <dbReference type="ARBA" id="ARBA00007786"/>
    </source>
</evidence>
<reference evidence="17 18" key="1">
    <citation type="submission" date="2024-01" db="EMBL/GenBank/DDBJ databases">
        <title>The genomes of 5 underutilized Papilionoideae crops provide insights into root nodulation and disease resistanc.</title>
        <authorList>
            <person name="Jiang F."/>
        </authorList>
    </citation>
    <scope>NUCLEOTIDE SEQUENCE [LARGE SCALE GENOMIC DNA]</scope>
    <source>
        <strain evidence="17">LVBAO_FW01</strain>
        <tissue evidence="17">Leaves</tissue>
    </source>
</reference>
<organism evidence="17 18">
    <name type="scientific">Canavalia gladiata</name>
    <name type="common">Sword bean</name>
    <name type="synonym">Dolichos gladiatus</name>
    <dbReference type="NCBI Taxonomy" id="3824"/>
    <lineage>
        <taxon>Eukaryota</taxon>
        <taxon>Viridiplantae</taxon>
        <taxon>Streptophyta</taxon>
        <taxon>Embryophyta</taxon>
        <taxon>Tracheophyta</taxon>
        <taxon>Spermatophyta</taxon>
        <taxon>Magnoliopsida</taxon>
        <taxon>eudicotyledons</taxon>
        <taxon>Gunneridae</taxon>
        <taxon>Pentapetalae</taxon>
        <taxon>rosids</taxon>
        <taxon>fabids</taxon>
        <taxon>Fabales</taxon>
        <taxon>Fabaceae</taxon>
        <taxon>Papilionoideae</taxon>
        <taxon>50 kb inversion clade</taxon>
        <taxon>NPAAA clade</taxon>
        <taxon>indigoferoid/millettioid clade</taxon>
        <taxon>Phaseoleae</taxon>
        <taxon>Canavalia</taxon>
    </lineage>
</organism>
<comment type="similarity">
    <text evidence="3">In the N-terminal section; belongs to the PMEI family.</text>
</comment>
<keyword evidence="6" id="KW-0964">Secreted</keyword>
<evidence type="ECO:0000256" key="14">
    <source>
        <dbReference type="RuleBase" id="RU000589"/>
    </source>
</evidence>
<dbReference type="InterPro" id="IPR000070">
    <property type="entry name" value="Pectinesterase_cat"/>
</dbReference>
<evidence type="ECO:0000256" key="11">
    <source>
        <dbReference type="ARBA" id="ARBA00047928"/>
    </source>
</evidence>
<evidence type="ECO:0000256" key="2">
    <source>
        <dbReference type="ARBA" id="ARBA00005184"/>
    </source>
</evidence>
<feature type="domain" description="Pectinesterase inhibitor" evidence="16">
    <location>
        <begin position="66"/>
        <end position="220"/>
    </location>
</feature>
<feature type="active site" evidence="13">
    <location>
        <position position="416"/>
    </location>
</feature>
<evidence type="ECO:0000256" key="13">
    <source>
        <dbReference type="PROSITE-ProRule" id="PRU10040"/>
    </source>
</evidence>
<dbReference type="GO" id="GO:0004857">
    <property type="term" value="F:enzyme inhibitor activity"/>
    <property type="evidence" value="ECO:0007669"/>
    <property type="project" value="InterPro"/>
</dbReference>
<dbReference type="GO" id="GO:0045490">
    <property type="term" value="P:pectin catabolic process"/>
    <property type="evidence" value="ECO:0007669"/>
    <property type="project" value="UniProtKB-UniRule"/>
</dbReference>
<dbReference type="FunFam" id="1.20.140.40:FF:000001">
    <property type="entry name" value="Pectinesterase"/>
    <property type="match status" value="1"/>
</dbReference>
<keyword evidence="15" id="KW-0812">Transmembrane</keyword>
<evidence type="ECO:0000256" key="8">
    <source>
        <dbReference type="ARBA" id="ARBA00023085"/>
    </source>
</evidence>
<dbReference type="InterPro" id="IPR006501">
    <property type="entry name" value="Pectinesterase_inhib_dom"/>
</dbReference>
<keyword evidence="15" id="KW-0472">Membrane</keyword>